<name>A0A3N6MAY6_NATCH</name>
<dbReference type="Proteomes" id="UP000282323">
    <property type="component" value="Unassembled WGS sequence"/>
</dbReference>
<gene>
    <name evidence="2" type="ORF">EA473_01055</name>
</gene>
<dbReference type="AlphaFoldDB" id="A0A3N6MAY6"/>
<evidence type="ECO:0000313" key="2">
    <source>
        <dbReference type="EMBL" id="RQG97824.1"/>
    </source>
</evidence>
<feature type="region of interest" description="Disordered" evidence="1">
    <location>
        <begin position="1"/>
        <end position="24"/>
    </location>
</feature>
<dbReference type="RefSeq" id="WP_124193803.1">
    <property type="nucleotide sequence ID" value="NZ_REGA01000001.1"/>
</dbReference>
<organism evidence="2 3">
    <name type="scientific">Natrarchaeobius chitinivorans</name>
    <dbReference type="NCBI Taxonomy" id="1679083"/>
    <lineage>
        <taxon>Archaea</taxon>
        <taxon>Methanobacteriati</taxon>
        <taxon>Methanobacteriota</taxon>
        <taxon>Stenosarchaea group</taxon>
        <taxon>Halobacteria</taxon>
        <taxon>Halobacteriales</taxon>
        <taxon>Natrialbaceae</taxon>
        <taxon>Natrarchaeobius</taxon>
    </lineage>
</organism>
<evidence type="ECO:0000256" key="1">
    <source>
        <dbReference type="SAM" id="MobiDB-lite"/>
    </source>
</evidence>
<accession>A0A3N6MAY6</accession>
<comment type="caution">
    <text evidence="2">The sequence shown here is derived from an EMBL/GenBank/DDBJ whole genome shotgun (WGS) entry which is preliminary data.</text>
</comment>
<dbReference type="OrthoDB" id="206185at2157"/>
<sequence>MTDRPPSPPSVSPVIPTEPTDDDRVVATTEQLTTSLERALDCRLADDELEELLVELDRRGYVEWVTVTRTGEYVWDLTESPERIADAIAEAAVERLASWLEASPDDGSRASHERSSR</sequence>
<reference evidence="2 3" key="1">
    <citation type="submission" date="2018-10" db="EMBL/GenBank/DDBJ databases">
        <title>Natrarchaeobius chitinivorans gen. nov., sp. nov., and Natrarchaeobius haloalkaliphilus sp. nov., alkaliphilic, chitin-utilizing haloarchaea from hypersaline alkaline lakes.</title>
        <authorList>
            <person name="Sorokin D.Y."/>
            <person name="Elcheninov A.G."/>
            <person name="Kostrikina N.A."/>
            <person name="Bale N.J."/>
            <person name="Sinninghe Damste J.S."/>
            <person name="Khijniak T.V."/>
            <person name="Kublanov I.V."/>
            <person name="Toshchakov S.V."/>
        </authorList>
    </citation>
    <scope>NUCLEOTIDE SEQUENCE [LARGE SCALE GENOMIC DNA]</scope>
    <source>
        <strain evidence="2 3">AArcht4T</strain>
    </source>
</reference>
<protein>
    <submittedName>
        <fullName evidence="2">Uncharacterized protein</fullName>
    </submittedName>
</protein>
<proteinExistence type="predicted"/>
<dbReference type="EMBL" id="REGA01000001">
    <property type="protein sequence ID" value="RQG97824.1"/>
    <property type="molecule type" value="Genomic_DNA"/>
</dbReference>
<feature type="compositionally biased region" description="Pro residues" evidence="1">
    <location>
        <begin position="1"/>
        <end position="11"/>
    </location>
</feature>
<keyword evidence="3" id="KW-1185">Reference proteome</keyword>
<evidence type="ECO:0000313" key="3">
    <source>
        <dbReference type="Proteomes" id="UP000282323"/>
    </source>
</evidence>